<evidence type="ECO:0000259" key="2">
    <source>
        <dbReference type="Pfam" id="PF03795"/>
    </source>
</evidence>
<protein>
    <submittedName>
        <fullName evidence="3">Dehydrogenase</fullName>
    </submittedName>
</protein>
<dbReference type="RefSeq" id="WP_057642066.1">
    <property type="nucleotide sequence ID" value="NZ_LDJP01000108.1"/>
</dbReference>
<dbReference type="Pfam" id="PF03795">
    <property type="entry name" value="YCII"/>
    <property type="match status" value="1"/>
</dbReference>
<dbReference type="EMBL" id="LDJP01000108">
    <property type="protein sequence ID" value="KRG80695.1"/>
    <property type="molecule type" value="Genomic_DNA"/>
</dbReference>
<dbReference type="OrthoDB" id="9807535at2"/>
<dbReference type="SUPFAM" id="SSF54909">
    <property type="entry name" value="Dimeric alpha+beta barrel"/>
    <property type="match status" value="1"/>
</dbReference>
<comment type="caution">
    <text evidence="3">The sequence shown here is derived from an EMBL/GenBank/DDBJ whole genome shotgun (WGS) entry which is preliminary data.</text>
</comment>
<name>A0A0R0DQR2_9GAMM</name>
<gene>
    <name evidence="3" type="ORF">ABB34_14410</name>
</gene>
<evidence type="ECO:0000313" key="3">
    <source>
        <dbReference type="EMBL" id="KRG80695.1"/>
    </source>
</evidence>
<dbReference type="STRING" id="659018.ABB34_14410"/>
<proteinExistence type="inferred from homology"/>
<keyword evidence="4" id="KW-1185">Reference proteome</keyword>
<dbReference type="PATRIC" id="fig|659018.3.peg.234"/>
<dbReference type="InterPro" id="IPR011008">
    <property type="entry name" value="Dimeric_a/b-barrel"/>
</dbReference>
<organism evidence="3 4">
    <name type="scientific">Stenotrophomonas daejeonensis</name>
    <dbReference type="NCBI Taxonomy" id="659018"/>
    <lineage>
        <taxon>Bacteria</taxon>
        <taxon>Pseudomonadati</taxon>
        <taxon>Pseudomonadota</taxon>
        <taxon>Gammaproteobacteria</taxon>
        <taxon>Lysobacterales</taxon>
        <taxon>Lysobacteraceae</taxon>
        <taxon>Stenotrophomonas</taxon>
    </lineage>
</organism>
<dbReference type="InterPro" id="IPR005545">
    <property type="entry name" value="YCII"/>
</dbReference>
<evidence type="ECO:0000313" key="4">
    <source>
        <dbReference type="Proteomes" id="UP000050940"/>
    </source>
</evidence>
<accession>A0A0R0DQR2</accession>
<reference evidence="3 4" key="1">
    <citation type="submission" date="2015-05" db="EMBL/GenBank/DDBJ databases">
        <title>Genome sequencing and analysis of members of genus Stenotrophomonas.</title>
        <authorList>
            <person name="Patil P.P."/>
            <person name="Midha S."/>
            <person name="Patil P.B."/>
        </authorList>
    </citation>
    <scope>NUCLEOTIDE SEQUENCE [LARGE SCALE GENOMIC DNA]</scope>
    <source>
        <strain evidence="3 4">JCM 16244</strain>
    </source>
</reference>
<dbReference type="Gene3D" id="3.30.70.1060">
    <property type="entry name" value="Dimeric alpha+beta barrel"/>
    <property type="match status" value="1"/>
</dbReference>
<dbReference type="PANTHER" id="PTHR35174:SF4">
    <property type="entry name" value="BLL7163 PROTEIN"/>
    <property type="match status" value="1"/>
</dbReference>
<evidence type="ECO:0000256" key="1">
    <source>
        <dbReference type="ARBA" id="ARBA00007689"/>
    </source>
</evidence>
<dbReference type="Proteomes" id="UP000050940">
    <property type="component" value="Unassembled WGS sequence"/>
</dbReference>
<dbReference type="AlphaFoldDB" id="A0A0R0DQR2"/>
<comment type="similarity">
    <text evidence="1">Belongs to the YciI family.</text>
</comment>
<sequence>MKVMVIVKASAGSEAGVMPTQEELAAMGAYNERLVEAGIMLAGEGLHPSRRGVRVRFDGARRSVIDGPFAETKELIAGFWLWQVRSIDEAVEWLQRAPFNPDGTEAVEVEIRPIFEDDDFGEAFTPELRAQEQRLRERIERND</sequence>
<dbReference type="PANTHER" id="PTHR35174">
    <property type="entry name" value="BLL7171 PROTEIN-RELATED"/>
    <property type="match status" value="1"/>
</dbReference>
<feature type="domain" description="YCII-related" evidence="2">
    <location>
        <begin position="1"/>
        <end position="109"/>
    </location>
</feature>